<evidence type="ECO:0000256" key="2">
    <source>
        <dbReference type="ARBA" id="ARBA00006448"/>
    </source>
</evidence>
<dbReference type="PANTHER" id="PTHR34582:SF7">
    <property type="entry name" value="UPF0702 TRANSMEMBRANE PROTEIN YDFS"/>
    <property type="match status" value="1"/>
</dbReference>
<comment type="subcellular location">
    <subcellularLocation>
        <location evidence="1">Cell membrane</location>
        <topology evidence="1">Multi-pass membrane protein</topology>
    </subcellularLocation>
</comment>
<dbReference type="Gene3D" id="3.30.240.20">
    <property type="entry name" value="bsu07140 like domains"/>
    <property type="match status" value="2"/>
</dbReference>
<dbReference type="InterPro" id="IPR007353">
    <property type="entry name" value="DUF421"/>
</dbReference>
<evidence type="ECO:0000256" key="7">
    <source>
        <dbReference type="SAM" id="Phobius"/>
    </source>
</evidence>
<dbReference type="PANTHER" id="PTHR34582">
    <property type="entry name" value="UPF0702 TRANSMEMBRANE PROTEIN YCAP"/>
    <property type="match status" value="1"/>
</dbReference>
<dbReference type="KEGG" id="bmet:BMMGA3_06690"/>
<gene>
    <name evidence="9" type="ORF">BMMGA3_06690</name>
</gene>
<dbReference type="RefSeq" id="WP_003349228.1">
    <property type="nucleotide sequence ID" value="NZ_ADWW01000004.1"/>
</dbReference>
<dbReference type="OrthoDB" id="9778331at2"/>
<dbReference type="Pfam" id="PF04239">
    <property type="entry name" value="DUF421"/>
    <property type="match status" value="1"/>
</dbReference>
<evidence type="ECO:0000256" key="3">
    <source>
        <dbReference type="ARBA" id="ARBA00022475"/>
    </source>
</evidence>
<evidence type="ECO:0000256" key="4">
    <source>
        <dbReference type="ARBA" id="ARBA00022692"/>
    </source>
</evidence>
<keyword evidence="3" id="KW-1003">Cell membrane</keyword>
<dbReference type="EMBL" id="CP007739">
    <property type="protein sequence ID" value="AIE59764.1"/>
    <property type="molecule type" value="Genomic_DNA"/>
</dbReference>
<dbReference type="HOGENOM" id="CLU_077149_0_2_9"/>
<dbReference type="AlphaFoldDB" id="I3DZM9"/>
<dbReference type="Proteomes" id="UP000027602">
    <property type="component" value="Chromosome"/>
</dbReference>
<protein>
    <recommendedName>
        <fullName evidence="8">YetF C-terminal domain-containing protein</fullName>
    </recommendedName>
</protein>
<feature type="domain" description="YetF C-terminal" evidence="8">
    <location>
        <begin position="82"/>
        <end position="211"/>
    </location>
</feature>
<organism evidence="9 10">
    <name type="scientific">Bacillus methanolicus (strain MGA3 / ATCC 53907)</name>
    <dbReference type="NCBI Taxonomy" id="796606"/>
    <lineage>
        <taxon>Bacteria</taxon>
        <taxon>Bacillati</taxon>
        <taxon>Bacillota</taxon>
        <taxon>Bacilli</taxon>
        <taxon>Bacillales</taxon>
        <taxon>Bacillaceae</taxon>
        <taxon>Bacillus</taxon>
    </lineage>
</organism>
<dbReference type="eggNOG" id="COG2323">
    <property type="taxonomic scope" value="Bacteria"/>
</dbReference>
<dbReference type="InterPro" id="IPR023090">
    <property type="entry name" value="UPF0702_alpha/beta_dom_sf"/>
</dbReference>
<keyword evidence="10" id="KW-1185">Reference proteome</keyword>
<evidence type="ECO:0000256" key="5">
    <source>
        <dbReference type="ARBA" id="ARBA00022989"/>
    </source>
</evidence>
<keyword evidence="5 7" id="KW-1133">Transmembrane helix</keyword>
<feature type="transmembrane region" description="Helical" evidence="7">
    <location>
        <begin position="6"/>
        <end position="26"/>
    </location>
</feature>
<feature type="transmembrane region" description="Helical" evidence="7">
    <location>
        <begin position="35"/>
        <end position="53"/>
    </location>
</feature>
<name>I3DZM9_BACMM</name>
<accession>I3DZM9</accession>
<evidence type="ECO:0000313" key="10">
    <source>
        <dbReference type="Proteomes" id="UP000027602"/>
    </source>
</evidence>
<dbReference type="STRING" id="796606.BMMGA3_06690"/>
<dbReference type="GO" id="GO:0005886">
    <property type="term" value="C:plasma membrane"/>
    <property type="evidence" value="ECO:0007669"/>
    <property type="project" value="UniProtKB-SubCell"/>
</dbReference>
<feature type="transmembrane region" description="Helical" evidence="7">
    <location>
        <begin position="59"/>
        <end position="81"/>
    </location>
</feature>
<reference evidence="9 10" key="1">
    <citation type="journal article" date="2015" name="BMC Genomics">
        <title>Transcriptome analysis of thermophilic methylotrophic Bacillus methanolicus MGA3 using RNA-sequencing provides detailed insights into its previously uncharted transcriptional landscape.</title>
        <authorList>
            <person name="Irla M."/>
            <person name="Neshat A."/>
            <person name="Brautaset T."/>
            <person name="Ruckert C."/>
            <person name="Kalinowski J."/>
            <person name="Wendisch V.F."/>
        </authorList>
    </citation>
    <scope>NUCLEOTIDE SEQUENCE [LARGE SCALE GENOMIC DNA]</scope>
    <source>
        <strain evidence="10">MGA3 / ATCC 53907</strain>
    </source>
</reference>
<evidence type="ECO:0000313" key="9">
    <source>
        <dbReference type="EMBL" id="AIE59764.1"/>
    </source>
</evidence>
<comment type="similarity">
    <text evidence="2">Belongs to the UPF0702 family.</text>
</comment>
<evidence type="ECO:0000256" key="1">
    <source>
        <dbReference type="ARBA" id="ARBA00004651"/>
    </source>
</evidence>
<keyword evidence="4 7" id="KW-0812">Transmembrane</keyword>
<proteinExistence type="inferred from homology"/>
<evidence type="ECO:0000259" key="8">
    <source>
        <dbReference type="Pfam" id="PF04239"/>
    </source>
</evidence>
<evidence type="ECO:0000256" key="6">
    <source>
        <dbReference type="ARBA" id="ARBA00023136"/>
    </source>
</evidence>
<keyword evidence="6 7" id="KW-0472">Membrane</keyword>
<sequence length="235" mass="27226">MEDVLHAVARTVISFILLMFITFLIGKQVNPHKNYFSFALSIILGSFVANMGFDVNLKFLPMLTSFLALFLIYYLISFISFKSRVLRKWFSGQPTVIINRGHILESNMKKLRYSIDDLNQQLRELGIFDIKEVEYALLEVSGNLSVLKKQQYQNTVKSDILKTESKQLSLPIELIIEGKLIDKNLTLKYNKNWIEQELIKRKLSINRILYAVIGTDGKLYVELYKDNAPSLTDKY</sequence>